<dbReference type="EMBL" id="CP117450">
    <property type="protein sequence ID" value="WLH08634.1"/>
    <property type="molecule type" value="Genomic_DNA"/>
</dbReference>
<dbReference type="SMART" id="SM00530">
    <property type="entry name" value="HTH_XRE"/>
    <property type="match status" value="1"/>
</dbReference>
<organism evidence="5 6">
    <name type="scientific">Pseudomonas lurida</name>
    <dbReference type="NCBI Taxonomy" id="244566"/>
    <lineage>
        <taxon>Bacteria</taxon>
        <taxon>Pseudomonadati</taxon>
        <taxon>Pseudomonadota</taxon>
        <taxon>Gammaproteobacteria</taxon>
        <taxon>Pseudomonadales</taxon>
        <taxon>Pseudomonadaceae</taxon>
        <taxon>Pseudomonas</taxon>
    </lineage>
</organism>
<keyword evidence="1" id="KW-0805">Transcription regulation</keyword>
<dbReference type="Proteomes" id="UP001236748">
    <property type="component" value="Chromosome"/>
</dbReference>
<dbReference type="InterPro" id="IPR039418">
    <property type="entry name" value="LexA-like"/>
</dbReference>
<dbReference type="InterPro" id="IPR036286">
    <property type="entry name" value="LexA/Signal_pep-like_sf"/>
</dbReference>
<dbReference type="PANTHER" id="PTHR40661:SF2">
    <property type="entry name" value="HTH-TYPE TRANSCRIPTIONAL REGULATOR PRTR"/>
    <property type="match status" value="1"/>
</dbReference>
<dbReference type="SUPFAM" id="SSF47413">
    <property type="entry name" value="lambda repressor-like DNA-binding domains"/>
    <property type="match status" value="1"/>
</dbReference>
<name>A0ABY9FZI8_9PSED</name>
<evidence type="ECO:0000313" key="6">
    <source>
        <dbReference type="Proteomes" id="UP001236748"/>
    </source>
</evidence>
<dbReference type="Pfam" id="PF01381">
    <property type="entry name" value="HTH_3"/>
    <property type="match status" value="1"/>
</dbReference>
<protein>
    <submittedName>
        <fullName evidence="5">Helix-turn-helix transcriptional regulator</fullName>
    </submittedName>
</protein>
<sequence length="295" mass="33326">MDISVTSFKQQEKKTQHYFEKISLPHKLGRMIISIPLVADDETRKAEAMRLKAIYQDRKRKDPSLTQDKIADLCEWSGQSVVSQYLNGRIPLNIGALIKFANVLGFSLDEVSPRLAGLAEMPRLRHREGASEKTRNTDWEIHPIEAWDDDTPLGPDEVEVPFFKEVELSAGKGSEVMLETNGRKLRFGKRTLKRKSIDPAAAGCVPVTGNSMEPVLPDGSTVGVDTANTTIQDGKMYAIDHDGQLRVKLLYRLPGSGLRLRSYNTEEHPDERYEGDYVQQHIRVIGKVFWYSVML</sequence>
<reference evidence="5 6" key="1">
    <citation type="submission" date="2023-02" db="EMBL/GenBank/DDBJ databases">
        <title>Evolution of Hrp T3SS in non-pathogenic Pseudomonas fluorescens.</title>
        <authorList>
            <person name="Liao K."/>
            <person name="Wei H."/>
            <person name="Gu Y."/>
        </authorList>
    </citation>
    <scope>NUCLEOTIDE SEQUENCE [LARGE SCALE GENOMIC DNA]</scope>
    <source>
        <strain evidence="5 6">FP2043</strain>
    </source>
</reference>
<dbReference type="Gene3D" id="1.10.260.40">
    <property type="entry name" value="lambda repressor-like DNA-binding domains"/>
    <property type="match status" value="1"/>
</dbReference>
<dbReference type="Pfam" id="PF00717">
    <property type="entry name" value="Peptidase_S24"/>
    <property type="match status" value="1"/>
</dbReference>
<evidence type="ECO:0000313" key="5">
    <source>
        <dbReference type="EMBL" id="WLH08634.1"/>
    </source>
</evidence>
<evidence type="ECO:0000259" key="4">
    <source>
        <dbReference type="PROSITE" id="PS50943"/>
    </source>
</evidence>
<dbReference type="CDD" id="cd00093">
    <property type="entry name" value="HTH_XRE"/>
    <property type="match status" value="1"/>
</dbReference>
<evidence type="ECO:0000256" key="1">
    <source>
        <dbReference type="ARBA" id="ARBA00023015"/>
    </source>
</evidence>
<proteinExistence type="predicted"/>
<evidence type="ECO:0000256" key="3">
    <source>
        <dbReference type="ARBA" id="ARBA00023163"/>
    </source>
</evidence>
<keyword evidence="6" id="KW-1185">Reference proteome</keyword>
<gene>
    <name evidence="5" type="ORF">PSH67_08205</name>
</gene>
<dbReference type="InterPro" id="IPR015927">
    <property type="entry name" value="Peptidase_S24_S26A/B/C"/>
</dbReference>
<accession>A0ABY9FZI8</accession>
<dbReference type="SUPFAM" id="SSF51306">
    <property type="entry name" value="LexA/Signal peptidase"/>
    <property type="match status" value="1"/>
</dbReference>
<dbReference type="PROSITE" id="PS50943">
    <property type="entry name" value="HTH_CROC1"/>
    <property type="match status" value="1"/>
</dbReference>
<keyword evidence="3" id="KW-0804">Transcription</keyword>
<dbReference type="PANTHER" id="PTHR40661">
    <property type="match status" value="1"/>
</dbReference>
<feature type="domain" description="HTH cro/C1-type" evidence="4">
    <location>
        <begin position="54"/>
        <end position="111"/>
    </location>
</feature>
<dbReference type="CDD" id="cd06529">
    <property type="entry name" value="S24_LexA-like"/>
    <property type="match status" value="1"/>
</dbReference>
<dbReference type="InterPro" id="IPR010982">
    <property type="entry name" value="Lambda_DNA-bd_dom_sf"/>
</dbReference>
<evidence type="ECO:0000256" key="2">
    <source>
        <dbReference type="ARBA" id="ARBA00023125"/>
    </source>
</evidence>
<dbReference type="Gene3D" id="2.10.109.10">
    <property type="entry name" value="Umud Fragment, subunit A"/>
    <property type="match status" value="1"/>
</dbReference>
<keyword evidence="2" id="KW-0238">DNA-binding</keyword>
<dbReference type="InterPro" id="IPR001387">
    <property type="entry name" value="Cro/C1-type_HTH"/>
</dbReference>